<keyword evidence="3" id="KW-1185">Reference proteome</keyword>
<comment type="caution">
    <text evidence="2">The sequence shown here is derived from an EMBL/GenBank/DDBJ whole genome shotgun (WGS) entry which is preliminary data.</text>
</comment>
<keyword evidence="1" id="KW-1133">Transmembrane helix</keyword>
<dbReference type="EMBL" id="NPEA01000006">
    <property type="protein sequence ID" value="PJZ76897.1"/>
    <property type="molecule type" value="Genomic_DNA"/>
</dbReference>
<evidence type="ECO:0008006" key="4">
    <source>
        <dbReference type="Google" id="ProtNLM"/>
    </source>
</evidence>
<sequence>MKKFIKILYTSGSVLVVFFLVVFSVWKWRILPDSLGSVYSSFVAKEGCSCLFVSKGSEEYCKDYTKQFFSSDLWIQDENSLSIEFSSFFSNFKSKAIYKEKQGCSLDHNRRSY</sequence>
<evidence type="ECO:0000313" key="3">
    <source>
        <dbReference type="Proteomes" id="UP000231843"/>
    </source>
</evidence>
<protein>
    <recommendedName>
        <fullName evidence="4">Amidase</fullName>
    </recommendedName>
</protein>
<evidence type="ECO:0000313" key="2">
    <source>
        <dbReference type="EMBL" id="PJZ76897.1"/>
    </source>
</evidence>
<organism evidence="2 3">
    <name type="scientific">Leptospira neocaledonica</name>
    <dbReference type="NCBI Taxonomy" id="2023192"/>
    <lineage>
        <taxon>Bacteria</taxon>
        <taxon>Pseudomonadati</taxon>
        <taxon>Spirochaetota</taxon>
        <taxon>Spirochaetia</taxon>
        <taxon>Leptospirales</taxon>
        <taxon>Leptospiraceae</taxon>
        <taxon>Leptospira</taxon>
    </lineage>
</organism>
<name>A0A2M9ZXW9_9LEPT</name>
<dbReference type="RefSeq" id="WP_100768962.1">
    <property type="nucleotide sequence ID" value="NZ_NPEA01000006.1"/>
</dbReference>
<dbReference type="OrthoDB" id="330518at2"/>
<gene>
    <name evidence="2" type="ORF">CH365_12865</name>
</gene>
<reference evidence="2 3" key="1">
    <citation type="submission" date="2017-07" db="EMBL/GenBank/DDBJ databases">
        <title>Leptospira spp. isolated from tropical soils.</title>
        <authorList>
            <person name="Thibeaux R."/>
            <person name="Iraola G."/>
            <person name="Ferres I."/>
            <person name="Bierque E."/>
            <person name="Girault D."/>
            <person name="Soupe-Gilbert M.-E."/>
            <person name="Picardeau M."/>
            <person name="Goarant C."/>
        </authorList>
    </citation>
    <scope>NUCLEOTIDE SEQUENCE [LARGE SCALE GENOMIC DNA]</scope>
    <source>
        <strain evidence="2 3">ES4-C-A1</strain>
    </source>
</reference>
<dbReference type="AlphaFoldDB" id="A0A2M9ZXW9"/>
<evidence type="ECO:0000256" key="1">
    <source>
        <dbReference type="SAM" id="Phobius"/>
    </source>
</evidence>
<accession>A0A2M9ZXW9</accession>
<dbReference type="Proteomes" id="UP000231843">
    <property type="component" value="Unassembled WGS sequence"/>
</dbReference>
<keyword evidence="1" id="KW-0472">Membrane</keyword>
<feature type="transmembrane region" description="Helical" evidence="1">
    <location>
        <begin position="7"/>
        <end position="26"/>
    </location>
</feature>
<proteinExistence type="predicted"/>
<keyword evidence="1" id="KW-0812">Transmembrane</keyword>